<name>A0A1G6K6J3_9FIRM</name>
<feature type="transmembrane region" description="Helical" evidence="7">
    <location>
        <begin position="452"/>
        <end position="469"/>
    </location>
</feature>
<feature type="transmembrane region" description="Helical" evidence="7">
    <location>
        <begin position="225"/>
        <end position="247"/>
    </location>
</feature>
<keyword evidence="3" id="KW-1003">Cell membrane</keyword>
<feature type="transmembrane region" description="Helical" evidence="7">
    <location>
        <begin position="379"/>
        <end position="396"/>
    </location>
</feature>
<dbReference type="RefSeq" id="WP_093729760.1">
    <property type="nucleotide sequence ID" value="NZ_FMYW01000004.1"/>
</dbReference>
<dbReference type="PANTHER" id="PTHR30043:SF1">
    <property type="entry name" value="ABC TRANSPORT SYSTEM PERMEASE PROTEIN P69"/>
    <property type="match status" value="1"/>
</dbReference>
<evidence type="ECO:0000256" key="3">
    <source>
        <dbReference type="ARBA" id="ARBA00022475"/>
    </source>
</evidence>
<feature type="transmembrane region" description="Helical" evidence="7">
    <location>
        <begin position="108"/>
        <end position="134"/>
    </location>
</feature>
<evidence type="ECO:0000256" key="7">
    <source>
        <dbReference type="RuleBase" id="RU363032"/>
    </source>
</evidence>
<dbReference type="AlphaFoldDB" id="A0A1G6K6J3"/>
<keyword evidence="5 7" id="KW-1133">Transmembrane helix</keyword>
<comment type="similarity">
    <text evidence="7">Belongs to the binding-protein-dependent transport system permease family.</text>
</comment>
<dbReference type="Gene3D" id="1.10.3720.10">
    <property type="entry name" value="MetI-like"/>
    <property type="match status" value="2"/>
</dbReference>
<keyword evidence="10" id="KW-1185">Reference proteome</keyword>
<evidence type="ECO:0000256" key="2">
    <source>
        <dbReference type="ARBA" id="ARBA00022448"/>
    </source>
</evidence>
<evidence type="ECO:0000313" key="9">
    <source>
        <dbReference type="EMBL" id="SDC25926.1"/>
    </source>
</evidence>
<feature type="domain" description="ABC transmembrane type-1" evidence="8">
    <location>
        <begin position="59"/>
        <end position="242"/>
    </location>
</feature>
<dbReference type="EMBL" id="FMYW01000004">
    <property type="protein sequence ID" value="SDC25926.1"/>
    <property type="molecule type" value="Genomic_DNA"/>
</dbReference>
<evidence type="ECO:0000256" key="5">
    <source>
        <dbReference type="ARBA" id="ARBA00022989"/>
    </source>
</evidence>
<protein>
    <submittedName>
        <fullName evidence="9">Phosphonate transport system permease protein</fullName>
    </submittedName>
</protein>
<dbReference type="Pfam" id="PF00528">
    <property type="entry name" value="BPD_transp_1"/>
    <property type="match status" value="2"/>
</dbReference>
<dbReference type="InterPro" id="IPR035906">
    <property type="entry name" value="MetI-like_sf"/>
</dbReference>
<dbReference type="Proteomes" id="UP000198943">
    <property type="component" value="Unassembled WGS sequence"/>
</dbReference>
<dbReference type="OrthoDB" id="8557224at2"/>
<keyword evidence="2 7" id="KW-0813">Transport</keyword>
<keyword evidence="6 7" id="KW-0472">Membrane</keyword>
<dbReference type="SUPFAM" id="SSF161098">
    <property type="entry name" value="MetI-like"/>
    <property type="match status" value="2"/>
</dbReference>
<feature type="transmembrane region" description="Helical" evidence="7">
    <location>
        <begin position="314"/>
        <end position="339"/>
    </location>
</feature>
<dbReference type="GO" id="GO:0055085">
    <property type="term" value="P:transmembrane transport"/>
    <property type="evidence" value="ECO:0007669"/>
    <property type="project" value="InterPro"/>
</dbReference>
<feature type="transmembrane region" description="Helical" evidence="7">
    <location>
        <begin position="259"/>
        <end position="281"/>
    </location>
</feature>
<feature type="transmembrane region" description="Helical" evidence="7">
    <location>
        <begin position="169"/>
        <end position="190"/>
    </location>
</feature>
<feature type="transmembrane region" description="Helical" evidence="7">
    <location>
        <begin position="351"/>
        <end position="373"/>
    </location>
</feature>
<keyword evidence="4 7" id="KW-0812">Transmembrane</keyword>
<feature type="transmembrane region" description="Helical" evidence="7">
    <location>
        <begin position="481"/>
        <end position="500"/>
    </location>
</feature>
<dbReference type="PROSITE" id="PS50928">
    <property type="entry name" value="ABC_TM1"/>
    <property type="match status" value="2"/>
</dbReference>
<gene>
    <name evidence="9" type="ORF">SAMN04487864_10460</name>
</gene>
<dbReference type="GO" id="GO:0005886">
    <property type="term" value="C:plasma membrane"/>
    <property type="evidence" value="ECO:0007669"/>
    <property type="project" value="UniProtKB-SubCell"/>
</dbReference>
<organism evidence="9 10">
    <name type="scientific">Succiniclasticum ruminis</name>
    <dbReference type="NCBI Taxonomy" id="40841"/>
    <lineage>
        <taxon>Bacteria</taxon>
        <taxon>Bacillati</taxon>
        <taxon>Bacillota</taxon>
        <taxon>Negativicutes</taxon>
        <taxon>Acidaminococcales</taxon>
        <taxon>Acidaminococcaceae</taxon>
        <taxon>Succiniclasticum</taxon>
    </lineage>
</organism>
<reference evidence="10" key="1">
    <citation type="submission" date="2016-10" db="EMBL/GenBank/DDBJ databases">
        <authorList>
            <person name="Varghese N."/>
            <person name="Submissions S."/>
        </authorList>
    </citation>
    <scope>NUCLEOTIDE SEQUENCE [LARGE SCALE GENOMIC DNA]</scope>
    <source>
        <strain evidence="10">DSM 11005</strain>
    </source>
</reference>
<evidence type="ECO:0000259" key="8">
    <source>
        <dbReference type="PROSITE" id="PS50928"/>
    </source>
</evidence>
<comment type="subcellular location">
    <subcellularLocation>
        <location evidence="1 7">Cell membrane</location>
        <topology evidence="1 7">Multi-pass membrane protein</topology>
    </subcellularLocation>
</comment>
<evidence type="ECO:0000256" key="4">
    <source>
        <dbReference type="ARBA" id="ARBA00022692"/>
    </source>
</evidence>
<dbReference type="CDD" id="cd06261">
    <property type="entry name" value="TM_PBP2"/>
    <property type="match status" value="2"/>
</dbReference>
<sequence>MKQSYLVRSIIVVLCLLISLWQTEFSLPLLWERGHYFIDTVGRMFPPDTSFLDVILVPLRDTVYISLLGTVFGGIIGAAGTVLCNGYVNQWKAVRIALKTAVHVFRCIPVLILALLCTFVFGLGMWSGIIAVTLSTGAVLSRLGYEDSENADLQTARVLEYAGAGRLKAWWVSVWKQILPGYLANLLYLLESNVRNAAVLGFVGAGGIGLLLNEKLAWREYSKVGMILCVLYLVVLATESLSGFLRVRLVESVTKHKKGYVPAVLCVFFIIFSFLSGFPVMSEVNKTALASIVEGVVNPDITIMLSPDPDAVPALLFESLCIAFLGTLGGTLFALLLSVFSCFRFFGFAALLVRLLLLVFRSVPVLVYGLLWIRVTGPGPFAGVLTMALCSIGLLAKRFLIAIDSIDLKPYYALRASGVNLLAAVRWAVVPQILPHYLSAVIYRMDINLREVAVLGLVGAGGIGTPLVLAMNHYEWKQAGALLWGLILVVAAAGAVSEKYRRSYRLRKNR</sequence>
<accession>A0A1G6K6J3</accession>
<feature type="transmembrane region" description="Helical" evidence="7">
    <location>
        <begin position="63"/>
        <end position="88"/>
    </location>
</feature>
<feature type="transmembrane region" description="Helical" evidence="7">
    <location>
        <begin position="197"/>
        <end position="213"/>
    </location>
</feature>
<evidence type="ECO:0000256" key="1">
    <source>
        <dbReference type="ARBA" id="ARBA00004651"/>
    </source>
</evidence>
<evidence type="ECO:0000313" key="10">
    <source>
        <dbReference type="Proteomes" id="UP000198943"/>
    </source>
</evidence>
<feature type="domain" description="ABC transmembrane type-1" evidence="8">
    <location>
        <begin position="316"/>
        <end position="497"/>
    </location>
</feature>
<dbReference type="InterPro" id="IPR000515">
    <property type="entry name" value="MetI-like"/>
</dbReference>
<dbReference type="PANTHER" id="PTHR30043">
    <property type="entry name" value="PHOSPHONATES TRANSPORT SYSTEM PERMEASE PROTEIN"/>
    <property type="match status" value="1"/>
</dbReference>
<evidence type="ECO:0000256" key="6">
    <source>
        <dbReference type="ARBA" id="ARBA00023136"/>
    </source>
</evidence>
<proteinExistence type="inferred from homology"/>